<dbReference type="FunFam" id="3.40.120.10:FF:000003">
    <property type="entry name" value="Phosphoglucosamine mutase"/>
    <property type="match status" value="1"/>
</dbReference>
<dbReference type="SUPFAM" id="SSF53738">
    <property type="entry name" value="Phosphoglucomutase, first 3 domains"/>
    <property type="match status" value="3"/>
</dbReference>
<protein>
    <submittedName>
        <fullName evidence="12">Phosphoglucosamine mutase</fullName>
        <ecNumber evidence="12">5.4.2.10</ecNumber>
    </submittedName>
</protein>
<dbReference type="InterPro" id="IPR005846">
    <property type="entry name" value="A-D-PHexomutase_a/b/a-III"/>
</dbReference>
<reference evidence="12" key="2">
    <citation type="journal article" date="2022" name="Nat. Microbiol.">
        <title>A closed Candidatus Odinarchaeum chromosome exposes Asgard archaeal viruses.</title>
        <authorList>
            <person name="Tamarit D."/>
            <person name="Caceres E.F."/>
            <person name="Krupovic M."/>
            <person name="Nijland R."/>
            <person name="Eme L."/>
            <person name="Robinson N.P."/>
            <person name="Ettema T.J.G."/>
        </authorList>
    </citation>
    <scope>NUCLEOTIDE SEQUENCE</scope>
    <source>
        <strain evidence="12">LCB_4</strain>
    </source>
</reference>
<dbReference type="SUPFAM" id="SSF55957">
    <property type="entry name" value="Phosphoglucomutase, C-terminal domain"/>
    <property type="match status" value="1"/>
</dbReference>
<keyword evidence="6 12" id="KW-0413">Isomerase</keyword>
<dbReference type="KEGG" id="oyw:OdinLCB4_005040"/>
<keyword evidence="4 7" id="KW-0479">Metal-binding</keyword>
<dbReference type="Proteomes" id="UP000186851">
    <property type="component" value="Chromosome"/>
</dbReference>
<sequence>MNRLFGTNGIRGVVNVDLTADFALKIGKAVGTYFKTGPILIGSDGRVSGLMLKNAIISGLLSVGVNAIDVGLAPTPAIQYAIRELTSRGAVIVTASHNPPEFNGVKVVGSDGVEVSTIEEQEIEKIYFLNSYATVNWRNVGWCDRREDILKIYMDSIIRKVDVTLIKKTGLKVVVDAGNGVGGLVTPYLTTIAGCETITVNSNLDGFFPGRNPEPNDENLQLLKKTVKETGADIGIAHDGDADRVVFVDEKGSFITGDKSFALLVIKTLSKIKKGIVVTPIATSNIVKDVVEQYGGRLITTRVGSVIVARTLKEVDGVIGGEENGGIFYAPHQYVRDGAMGAMLMLEYLAETGEALSKLIEKLPKYYQVKKKLSCPDSFKEKLLNKLKEKLKNYNLDTTDGLKIYAENGWVLIRASGTEPIVRCYAESRSQKEAERLSKWGVELVDEELKELKS</sequence>
<organism evidence="12 13">
    <name type="scientific">Odinarchaeota yellowstonii (strain LCB_4)</name>
    <dbReference type="NCBI Taxonomy" id="1841599"/>
    <lineage>
        <taxon>Archaea</taxon>
        <taxon>Promethearchaeati</taxon>
        <taxon>Candidatus Odinarchaeota</taxon>
        <taxon>Candidatus Odinarchaeia</taxon>
        <taxon>Candidatus Odinarchaeales</taxon>
        <taxon>Candidatus Odinarchaeaceae</taxon>
        <taxon>Candidatus Odinarchaeum</taxon>
    </lineage>
</organism>
<feature type="domain" description="Alpha-D-phosphohexomutase alpha/beta/alpha" evidence="11">
    <location>
        <begin position="257"/>
        <end position="366"/>
    </location>
</feature>
<evidence type="ECO:0000259" key="8">
    <source>
        <dbReference type="Pfam" id="PF00408"/>
    </source>
</evidence>
<gene>
    <name evidence="12" type="primary">glmM</name>
    <name evidence="12" type="ORF">OdinLCB4_005040</name>
</gene>
<dbReference type="GO" id="GO:0000287">
    <property type="term" value="F:magnesium ion binding"/>
    <property type="evidence" value="ECO:0007669"/>
    <property type="project" value="InterPro"/>
</dbReference>
<dbReference type="PANTHER" id="PTHR43771:SF1">
    <property type="entry name" value="PHOSPHOMANNOMUTASE"/>
    <property type="match status" value="1"/>
</dbReference>
<feature type="domain" description="Alpha-D-phosphohexomutase alpha/beta/alpha" evidence="9">
    <location>
        <begin position="3"/>
        <end position="128"/>
    </location>
</feature>
<dbReference type="InterPro" id="IPR016055">
    <property type="entry name" value="A-D-PHexomutase_a/b/a-I/II/III"/>
</dbReference>
<dbReference type="Pfam" id="PF02878">
    <property type="entry name" value="PGM_PMM_I"/>
    <property type="match status" value="1"/>
</dbReference>
<reference evidence="12" key="1">
    <citation type="journal article" date="2017" name="Nature">
        <title>Asgard archaea illuminate the origin of eukaryotic cellular complexity.</title>
        <authorList>
            <person name="Zaremba-Niedzwiedzka K."/>
            <person name="Caceres E.F."/>
            <person name="Saw J.H."/>
            <person name="Backstrom D."/>
            <person name="Juzokaite L."/>
            <person name="Vancaester E."/>
            <person name="Seitz K.W."/>
            <person name="Anantharaman K."/>
            <person name="Starnawski P."/>
            <person name="Kjeldsen K.U."/>
            <person name="Scott M.B."/>
            <person name="Nunoura T."/>
            <person name="Banfield J.F."/>
            <person name="Schramm A."/>
            <person name="Baker B.J."/>
            <person name="Spang A."/>
            <person name="Ettema T.J.G."/>
        </authorList>
    </citation>
    <scope>NUCLEOTIDE SEQUENCE</scope>
    <source>
        <strain evidence="12">LCB_4</strain>
    </source>
</reference>
<evidence type="ECO:0000256" key="4">
    <source>
        <dbReference type="ARBA" id="ARBA00022723"/>
    </source>
</evidence>
<evidence type="ECO:0000256" key="5">
    <source>
        <dbReference type="ARBA" id="ARBA00022842"/>
    </source>
</evidence>
<evidence type="ECO:0000256" key="2">
    <source>
        <dbReference type="ARBA" id="ARBA00010231"/>
    </source>
</evidence>
<accession>A0AAF0D1A0</accession>
<dbReference type="AlphaFoldDB" id="A0AAF0D1A0"/>
<proteinExistence type="inferred from homology"/>
<name>A0AAF0D1A0_ODILC</name>
<dbReference type="PANTHER" id="PTHR43771">
    <property type="entry name" value="PHOSPHOMANNOMUTASE"/>
    <property type="match status" value="1"/>
</dbReference>
<dbReference type="InterPro" id="IPR005843">
    <property type="entry name" value="A-D-PHexomutase_C"/>
</dbReference>
<dbReference type="Gene3D" id="3.40.120.10">
    <property type="entry name" value="Alpha-D-Glucose-1,6-Bisphosphate, subunit A, domain 3"/>
    <property type="match status" value="3"/>
</dbReference>
<evidence type="ECO:0000256" key="7">
    <source>
        <dbReference type="RuleBase" id="RU004326"/>
    </source>
</evidence>
<evidence type="ECO:0000259" key="9">
    <source>
        <dbReference type="Pfam" id="PF02878"/>
    </source>
</evidence>
<dbReference type="Pfam" id="PF02880">
    <property type="entry name" value="PGM_PMM_III"/>
    <property type="match status" value="1"/>
</dbReference>
<dbReference type="EC" id="5.4.2.10" evidence="12"/>
<evidence type="ECO:0000256" key="3">
    <source>
        <dbReference type="ARBA" id="ARBA00022553"/>
    </source>
</evidence>
<dbReference type="Pfam" id="PF00408">
    <property type="entry name" value="PGM_PMM_IV"/>
    <property type="match status" value="1"/>
</dbReference>
<dbReference type="InterPro" id="IPR024086">
    <property type="entry name" value="GlmM_arc-type"/>
</dbReference>
<keyword evidence="3" id="KW-0597">Phosphoprotein</keyword>
<keyword evidence="5 7" id="KW-0460">Magnesium</keyword>
<dbReference type="InterPro" id="IPR036900">
    <property type="entry name" value="A-D-PHexomutase_C_sf"/>
</dbReference>
<dbReference type="InterPro" id="IPR005845">
    <property type="entry name" value="A-D-PHexomutase_a/b/a-II"/>
</dbReference>
<dbReference type="GO" id="GO:0005975">
    <property type="term" value="P:carbohydrate metabolic process"/>
    <property type="evidence" value="ECO:0007669"/>
    <property type="project" value="InterPro"/>
</dbReference>
<evidence type="ECO:0000313" key="13">
    <source>
        <dbReference type="Proteomes" id="UP000186851"/>
    </source>
</evidence>
<dbReference type="InterPro" id="IPR016066">
    <property type="entry name" value="A-D-PHexomutase_CS"/>
</dbReference>
<dbReference type="EMBL" id="CP091871">
    <property type="protein sequence ID" value="WEU39839.1"/>
    <property type="molecule type" value="Genomic_DNA"/>
</dbReference>
<evidence type="ECO:0000259" key="10">
    <source>
        <dbReference type="Pfam" id="PF02879"/>
    </source>
</evidence>
<evidence type="ECO:0000256" key="6">
    <source>
        <dbReference type="ARBA" id="ARBA00023235"/>
    </source>
</evidence>
<evidence type="ECO:0000259" key="11">
    <source>
        <dbReference type="Pfam" id="PF02880"/>
    </source>
</evidence>
<comment type="cofactor">
    <cofactor evidence="1">
        <name>Mg(2+)</name>
        <dbReference type="ChEBI" id="CHEBI:18420"/>
    </cofactor>
</comment>
<dbReference type="PRINTS" id="PR00509">
    <property type="entry name" value="PGMPMM"/>
</dbReference>
<dbReference type="CDD" id="cd03087">
    <property type="entry name" value="PGM_like1"/>
    <property type="match status" value="1"/>
</dbReference>
<dbReference type="InterPro" id="IPR005841">
    <property type="entry name" value="Alpha-D-phosphohexomutase_SF"/>
</dbReference>
<feature type="domain" description="Alpha-D-phosphohexomutase alpha/beta/alpha" evidence="10">
    <location>
        <begin position="152"/>
        <end position="252"/>
    </location>
</feature>
<evidence type="ECO:0000313" key="12">
    <source>
        <dbReference type="EMBL" id="WEU39839.1"/>
    </source>
</evidence>
<dbReference type="InterPro" id="IPR005844">
    <property type="entry name" value="A-D-PHexomutase_a/b/a-I"/>
</dbReference>
<dbReference type="GO" id="GO:0008966">
    <property type="term" value="F:phosphoglucosamine mutase activity"/>
    <property type="evidence" value="ECO:0007669"/>
    <property type="project" value="UniProtKB-EC"/>
</dbReference>
<comment type="similarity">
    <text evidence="2 7">Belongs to the phosphohexose mutase family.</text>
</comment>
<dbReference type="Pfam" id="PF02879">
    <property type="entry name" value="PGM_PMM_II"/>
    <property type="match status" value="1"/>
</dbReference>
<dbReference type="Gene3D" id="3.30.310.50">
    <property type="entry name" value="Alpha-D-phosphohexomutase, C-terminal domain"/>
    <property type="match status" value="1"/>
</dbReference>
<dbReference type="PROSITE" id="PS00710">
    <property type="entry name" value="PGM_PMM"/>
    <property type="match status" value="1"/>
</dbReference>
<dbReference type="FunFam" id="3.40.120.10:FF:000001">
    <property type="entry name" value="Phosphoglucosamine mutase"/>
    <property type="match status" value="1"/>
</dbReference>
<evidence type="ECO:0000256" key="1">
    <source>
        <dbReference type="ARBA" id="ARBA00001946"/>
    </source>
</evidence>
<feature type="domain" description="Alpha-D-phosphohexomutase C-terminal" evidence="8">
    <location>
        <begin position="375"/>
        <end position="437"/>
    </location>
</feature>
<dbReference type="NCBIfam" id="TIGR03990">
    <property type="entry name" value="Arch_GlmM"/>
    <property type="match status" value="1"/>
</dbReference>